<name>A0ABV6PRB2_9BURK</name>
<evidence type="ECO:0000256" key="2">
    <source>
        <dbReference type="ARBA" id="ARBA00022475"/>
    </source>
</evidence>
<dbReference type="PANTHER" id="PTHR30086:SF20">
    <property type="entry name" value="ARGININE EXPORTER PROTEIN ARGO-RELATED"/>
    <property type="match status" value="1"/>
</dbReference>
<protein>
    <submittedName>
        <fullName evidence="7">LysE family translocator</fullName>
    </submittedName>
</protein>
<keyword evidence="5 6" id="KW-0472">Membrane</keyword>
<dbReference type="Pfam" id="PF01810">
    <property type="entry name" value="LysE"/>
    <property type="match status" value="1"/>
</dbReference>
<evidence type="ECO:0000313" key="7">
    <source>
        <dbReference type="EMBL" id="MFC0592361.1"/>
    </source>
</evidence>
<keyword evidence="8" id="KW-1185">Reference proteome</keyword>
<evidence type="ECO:0000313" key="8">
    <source>
        <dbReference type="Proteomes" id="UP001589834"/>
    </source>
</evidence>
<keyword evidence="3 6" id="KW-0812">Transmembrane</keyword>
<feature type="transmembrane region" description="Helical" evidence="6">
    <location>
        <begin position="143"/>
        <end position="164"/>
    </location>
</feature>
<comment type="caution">
    <text evidence="7">The sequence shown here is derived from an EMBL/GenBank/DDBJ whole genome shotgun (WGS) entry which is preliminary data.</text>
</comment>
<feature type="transmembrane region" description="Helical" evidence="6">
    <location>
        <begin position="112"/>
        <end position="134"/>
    </location>
</feature>
<comment type="subcellular location">
    <subcellularLocation>
        <location evidence="1">Cell membrane</location>
        <topology evidence="1">Multi-pass membrane protein</topology>
    </subcellularLocation>
</comment>
<dbReference type="Proteomes" id="UP001589834">
    <property type="component" value="Unassembled WGS sequence"/>
</dbReference>
<evidence type="ECO:0000256" key="4">
    <source>
        <dbReference type="ARBA" id="ARBA00022989"/>
    </source>
</evidence>
<sequence>MSAAEFSALLLLFAAATFTPGPNTTLATALAANRGLRGTLHFICAVPAGWIVLLLLCGAGLGALVLALPWLRWGILVVGVAYMLWLAARLARSGTLGQADARQLDVSFVEGVGLQFLNVKVWLLALTVLAGWVLGHPDWLARLGWTGLLMVVFGLASNFTYALVGSLLRGWLAQGRRLLWFNRAMALALVATAAWMAWSALAAGATS</sequence>
<keyword evidence="2" id="KW-1003">Cell membrane</keyword>
<reference evidence="7 8" key="1">
    <citation type="submission" date="2024-09" db="EMBL/GenBank/DDBJ databases">
        <authorList>
            <person name="Sun Q."/>
            <person name="Mori K."/>
        </authorList>
    </citation>
    <scope>NUCLEOTIDE SEQUENCE [LARGE SCALE GENOMIC DNA]</scope>
    <source>
        <strain evidence="7 8">NCAIM B.02336</strain>
    </source>
</reference>
<dbReference type="InterPro" id="IPR001123">
    <property type="entry name" value="LeuE-type"/>
</dbReference>
<evidence type="ECO:0000256" key="5">
    <source>
        <dbReference type="ARBA" id="ARBA00023136"/>
    </source>
</evidence>
<dbReference type="RefSeq" id="WP_293222438.1">
    <property type="nucleotide sequence ID" value="NZ_JBHLTN010000014.1"/>
</dbReference>
<evidence type="ECO:0000256" key="3">
    <source>
        <dbReference type="ARBA" id="ARBA00022692"/>
    </source>
</evidence>
<gene>
    <name evidence="7" type="ORF">ACFFGG_07315</name>
</gene>
<feature type="transmembrane region" description="Helical" evidence="6">
    <location>
        <begin position="184"/>
        <end position="205"/>
    </location>
</feature>
<dbReference type="EMBL" id="JBHLTN010000014">
    <property type="protein sequence ID" value="MFC0592361.1"/>
    <property type="molecule type" value="Genomic_DNA"/>
</dbReference>
<feature type="transmembrane region" description="Helical" evidence="6">
    <location>
        <begin position="47"/>
        <end position="66"/>
    </location>
</feature>
<accession>A0ABV6PRB2</accession>
<organism evidence="7 8">
    <name type="scientific">Ottowia pentelensis</name>
    <dbReference type="NCBI Taxonomy" id="511108"/>
    <lineage>
        <taxon>Bacteria</taxon>
        <taxon>Pseudomonadati</taxon>
        <taxon>Pseudomonadota</taxon>
        <taxon>Betaproteobacteria</taxon>
        <taxon>Burkholderiales</taxon>
        <taxon>Comamonadaceae</taxon>
        <taxon>Ottowia</taxon>
    </lineage>
</organism>
<dbReference type="PANTHER" id="PTHR30086">
    <property type="entry name" value="ARGININE EXPORTER PROTEIN ARGO"/>
    <property type="match status" value="1"/>
</dbReference>
<evidence type="ECO:0000256" key="1">
    <source>
        <dbReference type="ARBA" id="ARBA00004651"/>
    </source>
</evidence>
<keyword evidence="4 6" id="KW-1133">Transmembrane helix</keyword>
<proteinExistence type="predicted"/>
<feature type="transmembrane region" description="Helical" evidence="6">
    <location>
        <begin position="73"/>
        <end position="92"/>
    </location>
</feature>
<evidence type="ECO:0000256" key="6">
    <source>
        <dbReference type="SAM" id="Phobius"/>
    </source>
</evidence>